<dbReference type="GO" id="GO:0009395">
    <property type="term" value="P:phospholipid catabolic process"/>
    <property type="evidence" value="ECO:0007669"/>
    <property type="project" value="TreeGrafter"/>
</dbReference>
<reference evidence="6" key="1">
    <citation type="submission" date="2020-07" db="EMBL/GenBank/DDBJ databases">
        <authorList>
            <person name="Pettersson B.M.F."/>
            <person name="Behra P.R.K."/>
            <person name="Ramesh M."/>
            <person name="Das S."/>
            <person name="Dasgupta S."/>
            <person name="Kirsebom L.A."/>
        </authorList>
    </citation>
    <scope>NUCLEOTIDE SEQUENCE</scope>
    <source>
        <strain evidence="6">DSM 44615</strain>
    </source>
</reference>
<proteinExistence type="predicted"/>
<evidence type="ECO:0000259" key="5">
    <source>
        <dbReference type="PROSITE" id="PS50035"/>
    </source>
</evidence>
<evidence type="ECO:0000313" key="6">
    <source>
        <dbReference type="EMBL" id="MCV7172508.1"/>
    </source>
</evidence>
<reference evidence="6" key="2">
    <citation type="journal article" date="2022" name="BMC Genomics">
        <title>Comparative genome analysis of mycobacteria focusing on tRNA and non-coding RNA.</title>
        <authorList>
            <person name="Behra P.R.K."/>
            <person name="Pettersson B.M.F."/>
            <person name="Ramesh M."/>
            <person name="Das S."/>
            <person name="Dasgupta S."/>
            <person name="Kirsebom L.A."/>
        </authorList>
    </citation>
    <scope>NUCLEOTIDE SEQUENCE</scope>
    <source>
        <strain evidence="6">DSM 44615</strain>
    </source>
</reference>
<dbReference type="AlphaFoldDB" id="A0A9X2YDA3"/>
<organism evidence="6 7">
    <name type="scientific">[Mycobacterium] manitobense</name>
    <dbReference type="NCBI Taxonomy" id="190147"/>
    <lineage>
        <taxon>Bacteria</taxon>
        <taxon>Bacillati</taxon>
        <taxon>Actinomycetota</taxon>
        <taxon>Actinomycetes</taxon>
        <taxon>Mycobacteriales</taxon>
        <taxon>Mycobacteriaceae</taxon>
        <taxon>Mycolicibacterium</taxon>
    </lineage>
</organism>
<dbReference type="PANTHER" id="PTHR18896:SF76">
    <property type="entry name" value="PHOSPHOLIPASE"/>
    <property type="match status" value="1"/>
</dbReference>
<dbReference type="SUPFAM" id="SSF56024">
    <property type="entry name" value="Phospholipase D/nuclease"/>
    <property type="match status" value="2"/>
</dbReference>
<dbReference type="EMBL" id="JACKSJ010000186">
    <property type="protein sequence ID" value="MCV7172508.1"/>
    <property type="molecule type" value="Genomic_DNA"/>
</dbReference>
<accession>A0A9X2YDA3</accession>
<gene>
    <name evidence="6" type="ORF">H7I41_21560</name>
</gene>
<dbReference type="InterPro" id="IPR025202">
    <property type="entry name" value="PLD-like_dom"/>
</dbReference>
<evidence type="ECO:0000256" key="4">
    <source>
        <dbReference type="ARBA" id="ARBA00023098"/>
    </source>
</evidence>
<dbReference type="Proteomes" id="UP001140293">
    <property type="component" value="Unassembled WGS sequence"/>
</dbReference>
<dbReference type="InterPro" id="IPR001736">
    <property type="entry name" value="PLipase_D/transphosphatidylase"/>
</dbReference>
<feature type="domain" description="PLD phosphodiesterase" evidence="5">
    <location>
        <begin position="360"/>
        <end position="387"/>
    </location>
</feature>
<keyword evidence="7" id="KW-1185">Reference proteome</keyword>
<keyword evidence="3" id="KW-0378">Hydrolase</keyword>
<evidence type="ECO:0000256" key="1">
    <source>
        <dbReference type="ARBA" id="ARBA00000798"/>
    </source>
</evidence>
<comment type="catalytic activity">
    <reaction evidence="1">
        <text>a 1,2-diacyl-sn-glycero-3-phosphocholine + H2O = a 1,2-diacyl-sn-glycero-3-phosphate + choline + H(+)</text>
        <dbReference type="Rhea" id="RHEA:14445"/>
        <dbReference type="ChEBI" id="CHEBI:15354"/>
        <dbReference type="ChEBI" id="CHEBI:15377"/>
        <dbReference type="ChEBI" id="CHEBI:15378"/>
        <dbReference type="ChEBI" id="CHEBI:57643"/>
        <dbReference type="ChEBI" id="CHEBI:58608"/>
        <dbReference type="EC" id="3.1.4.4"/>
    </reaction>
</comment>
<dbReference type="Pfam" id="PF13091">
    <property type="entry name" value="PLDc_2"/>
    <property type="match status" value="1"/>
</dbReference>
<evidence type="ECO:0000256" key="3">
    <source>
        <dbReference type="ARBA" id="ARBA00022801"/>
    </source>
</evidence>
<dbReference type="PROSITE" id="PS50035">
    <property type="entry name" value="PLD"/>
    <property type="match status" value="2"/>
</dbReference>
<keyword evidence="2" id="KW-0677">Repeat</keyword>
<feature type="domain" description="PLD phosphodiesterase" evidence="5">
    <location>
        <begin position="147"/>
        <end position="174"/>
    </location>
</feature>
<evidence type="ECO:0000256" key="2">
    <source>
        <dbReference type="ARBA" id="ARBA00022737"/>
    </source>
</evidence>
<dbReference type="SMART" id="SM00155">
    <property type="entry name" value="PLDc"/>
    <property type="match status" value="2"/>
</dbReference>
<comment type="caution">
    <text evidence="6">The sequence shown here is derived from an EMBL/GenBank/DDBJ whole genome shotgun (WGS) entry which is preliminary data.</text>
</comment>
<evidence type="ECO:0000313" key="7">
    <source>
        <dbReference type="Proteomes" id="UP001140293"/>
    </source>
</evidence>
<keyword evidence="4" id="KW-0443">Lipid metabolism</keyword>
<dbReference type="PANTHER" id="PTHR18896">
    <property type="entry name" value="PHOSPHOLIPASE D"/>
    <property type="match status" value="1"/>
</dbReference>
<dbReference type="InterPro" id="IPR015679">
    <property type="entry name" value="PLipase_D_fam"/>
</dbReference>
<dbReference type="CDD" id="cd09140">
    <property type="entry name" value="PLDc_vPLD1_2_like_bac_1"/>
    <property type="match status" value="1"/>
</dbReference>
<dbReference type="Pfam" id="PF00614">
    <property type="entry name" value="PLDc"/>
    <property type="match status" value="1"/>
</dbReference>
<protein>
    <submittedName>
        <fullName evidence="6">Phospholipase</fullName>
    </submittedName>
</protein>
<dbReference type="GO" id="GO:0004630">
    <property type="term" value="F:phospholipase D activity"/>
    <property type="evidence" value="ECO:0007669"/>
    <property type="project" value="UniProtKB-EC"/>
</dbReference>
<name>A0A9X2YDA3_9MYCO</name>
<dbReference type="RefSeq" id="WP_264014684.1">
    <property type="nucleotide sequence ID" value="NZ_JACKSJ010000186.1"/>
</dbReference>
<dbReference type="Gene3D" id="3.30.870.10">
    <property type="entry name" value="Endonuclease Chain A"/>
    <property type="match status" value="2"/>
</dbReference>
<dbReference type="CDD" id="cd09143">
    <property type="entry name" value="PLDc_vPLD1_2_like_bac_2"/>
    <property type="match status" value="1"/>
</dbReference>
<sequence>MSEVAEDAAGSGEALDSGDVAVLRPGDTCWRTGHADRLARIVDGADYLRHVKAAMLGAQRRIMVIGWDLDYRTFFEREPTLPGPNKLGPFLHWLVWRRPELEVYLLRSNLRLLPAFDAFWYGVTPVSLLNRVTSRRMHFAVDGAHPTGAVHHQKIVVVDDAISFCGGIDLTLGRWDTRAHAQDDPTRSMAGDSYGPRHEVAAAVDGDAAGVLAEQARQRWQAATGTTLEPVPSDRSIWPAQLRPMLRDVEVAVARTQPALPERDEVREVEALNLAAIAAARDVIYLENQYLAARSLTEALAARLSEADGPEVVIILPRSAESRLEQESMDSARERMLRVLWAADEHDRLGVYWPMAPGGVSTYVHSKVMVIDDRLLRIGSSNLNNRSLGFDSECDVAIEAIPGDPTGDRIRREILYTRDDLVAEHLGYSVEAFRAELSRCGSFRAAVDASRTSGRSLRSFSRLMVSADVGPFAENDLMDPDHVPPSLTESARTLAGQVALWPLRKVLRRD</sequence>